<keyword evidence="6" id="KW-0378">Hydrolase</keyword>
<keyword evidence="14" id="KW-0539">Nucleus</keyword>
<keyword evidence="13" id="KW-0804">Transcription</keyword>
<dbReference type="InterPro" id="IPR000330">
    <property type="entry name" value="SNF2_N"/>
</dbReference>
<dbReference type="InterPro" id="IPR038718">
    <property type="entry name" value="SNF2-like_sf"/>
</dbReference>
<dbReference type="RefSeq" id="XP_001230237.1">
    <property type="nucleotide sequence ID" value="XM_001230236.1"/>
</dbReference>
<feature type="compositionally biased region" description="Basic and acidic residues" evidence="16">
    <location>
        <begin position="110"/>
        <end position="122"/>
    </location>
</feature>
<dbReference type="EC" id="3.6.4.12" evidence="4"/>
<keyword evidence="11" id="KW-0238">DNA-binding</keyword>
<feature type="compositionally biased region" description="Polar residues" evidence="16">
    <location>
        <begin position="1743"/>
        <end position="1752"/>
    </location>
</feature>
<feature type="region of interest" description="Disordered" evidence="16">
    <location>
        <begin position="1743"/>
        <end position="1766"/>
    </location>
</feature>
<dbReference type="Pfam" id="PF07529">
    <property type="entry name" value="HSA"/>
    <property type="match status" value="1"/>
</dbReference>
<accession>Q2GLZ5</accession>
<dbReference type="FunFam" id="3.40.50.300:FF:000655">
    <property type="entry name" value="Protein PHOTOPERIOD-INDEPENDENT EARLY FLOWERING 1"/>
    <property type="match status" value="1"/>
</dbReference>
<evidence type="ECO:0000256" key="7">
    <source>
        <dbReference type="ARBA" id="ARBA00022806"/>
    </source>
</evidence>
<keyword evidence="7" id="KW-0347">Helicase</keyword>
<dbReference type="PROSITE" id="PS51192">
    <property type="entry name" value="HELICASE_ATP_BIND_1"/>
    <property type="match status" value="1"/>
</dbReference>
<keyword evidence="21" id="KW-1185">Reference proteome</keyword>
<dbReference type="Gene3D" id="3.40.50.10810">
    <property type="entry name" value="Tandem AAA-ATPase domain"/>
    <property type="match status" value="1"/>
</dbReference>
<evidence type="ECO:0000256" key="8">
    <source>
        <dbReference type="ARBA" id="ARBA00022840"/>
    </source>
</evidence>
<feature type="region of interest" description="Disordered" evidence="16">
    <location>
        <begin position="1"/>
        <end position="254"/>
    </location>
</feature>
<dbReference type="GO" id="GO:0042393">
    <property type="term" value="F:histone binding"/>
    <property type="evidence" value="ECO:0007669"/>
    <property type="project" value="TreeGrafter"/>
</dbReference>
<keyword evidence="5" id="KW-0547">Nucleotide-binding</keyword>
<dbReference type="GeneID" id="4397368"/>
<reference evidence="21" key="1">
    <citation type="journal article" date="2015" name="Genome Announc.">
        <title>Draft genome sequence of the cellulolytic fungus Chaetomium globosum.</title>
        <authorList>
            <person name="Cuomo C.A."/>
            <person name="Untereiner W.A."/>
            <person name="Ma L.-J."/>
            <person name="Grabherr M."/>
            <person name="Birren B.W."/>
        </authorList>
    </citation>
    <scope>NUCLEOTIDE SEQUENCE [LARGE SCALE GENOMIC DNA]</scope>
    <source>
        <strain evidence="21">ATCC 6205 / CBS 148.51 / DSM 1962 / NBRC 6347 / NRRL 1970</strain>
    </source>
</reference>
<dbReference type="GO" id="GO:0000812">
    <property type="term" value="C:Swr1 complex"/>
    <property type="evidence" value="ECO:0007669"/>
    <property type="project" value="TreeGrafter"/>
</dbReference>
<feature type="region of interest" description="Disordered" evidence="16">
    <location>
        <begin position="1906"/>
        <end position="1931"/>
    </location>
</feature>
<protein>
    <recommendedName>
        <fullName evidence="4">DNA helicase</fullName>
        <ecNumber evidence="4">3.6.4.12</ecNumber>
    </recommendedName>
</protein>
<dbReference type="PROSITE" id="PS51194">
    <property type="entry name" value="HELICASE_CTER"/>
    <property type="match status" value="1"/>
</dbReference>
<evidence type="ECO:0000256" key="3">
    <source>
        <dbReference type="ARBA" id="ARBA00011826"/>
    </source>
</evidence>
<dbReference type="Gene3D" id="3.40.50.300">
    <property type="entry name" value="P-loop containing nucleotide triphosphate hydrolases"/>
    <property type="match status" value="1"/>
</dbReference>
<dbReference type="InterPro" id="IPR014001">
    <property type="entry name" value="Helicase_ATP-bd"/>
</dbReference>
<feature type="compositionally biased region" description="Polar residues" evidence="16">
    <location>
        <begin position="160"/>
        <end position="194"/>
    </location>
</feature>
<evidence type="ECO:0000256" key="9">
    <source>
        <dbReference type="ARBA" id="ARBA00022853"/>
    </source>
</evidence>
<feature type="compositionally biased region" description="Gly residues" evidence="16">
    <location>
        <begin position="1919"/>
        <end position="1931"/>
    </location>
</feature>
<evidence type="ECO:0000256" key="16">
    <source>
        <dbReference type="SAM" id="MobiDB-lite"/>
    </source>
</evidence>
<dbReference type="GO" id="GO:0016887">
    <property type="term" value="F:ATP hydrolysis activity"/>
    <property type="evidence" value="ECO:0007669"/>
    <property type="project" value="TreeGrafter"/>
</dbReference>
<dbReference type="CDD" id="cd18003">
    <property type="entry name" value="DEXQc_SRCAP"/>
    <property type="match status" value="1"/>
</dbReference>
<dbReference type="HOGENOM" id="CLU_000315_24_0_1"/>
<dbReference type="InterPro" id="IPR050520">
    <property type="entry name" value="INO80/SWR1_helicase"/>
</dbReference>
<dbReference type="SUPFAM" id="SSF52540">
    <property type="entry name" value="P-loop containing nucleoside triphosphate hydrolases"/>
    <property type="match status" value="2"/>
</dbReference>
<keyword evidence="8" id="KW-0067">ATP-binding</keyword>
<dbReference type="InterPro" id="IPR014012">
    <property type="entry name" value="HSA_dom"/>
</dbReference>
<organism evidence="20 21">
    <name type="scientific">Chaetomium globosum (strain ATCC 6205 / CBS 148.51 / DSM 1962 / NBRC 6347 / NRRL 1970)</name>
    <name type="common">Soil fungus</name>
    <dbReference type="NCBI Taxonomy" id="306901"/>
    <lineage>
        <taxon>Eukaryota</taxon>
        <taxon>Fungi</taxon>
        <taxon>Dikarya</taxon>
        <taxon>Ascomycota</taxon>
        <taxon>Pezizomycotina</taxon>
        <taxon>Sordariomycetes</taxon>
        <taxon>Sordariomycetidae</taxon>
        <taxon>Sordariales</taxon>
        <taxon>Chaetomiaceae</taxon>
        <taxon>Chaetomium</taxon>
    </lineage>
</organism>
<dbReference type="CDD" id="cd18793">
    <property type="entry name" value="SF2_C_SNF"/>
    <property type="match status" value="1"/>
</dbReference>
<dbReference type="FunFam" id="3.40.50.10810:FF:000005">
    <property type="entry name" value="Photoperiod-independent early flowering 1"/>
    <property type="match status" value="1"/>
</dbReference>
<dbReference type="GO" id="GO:0003678">
    <property type="term" value="F:DNA helicase activity"/>
    <property type="evidence" value="ECO:0007669"/>
    <property type="project" value="UniProtKB-EC"/>
</dbReference>
<dbReference type="OrthoDB" id="372624at2759"/>
<proteinExistence type="inferred from homology"/>
<dbReference type="PANTHER" id="PTHR45685">
    <property type="entry name" value="HELICASE SRCAP-RELATED"/>
    <property type="match status" value="1"/>
</dbReference>
<evidence type="ECO:0000259" key="17">
    <source>
        <dbReference type="PROSITE" id="PS51192"/>
    </source>
</evidence>
<evidence type="ECO:0000256" key="11">
    <source>
        <dbReference type="ARBA" id="ARBA00023125"/>
    </source>
</evidence>
<feature type="region of interest" description="Disordered" evidence="16">
    <location>
        <begin position="465"/>
        <end position="713"/>
    </location>
</feature>
<comment type="subunit">
    <text evidence="3">Component of the SWR1 chromatin-remodeling complex.</text>
</comment>
<dbReference type="InterPro" id="IPR001650">
    <property type="entry name" value="Helicase_C-like"/>
</dbReference>
<feature type="compositionally biased region" description="Acidic residues" evidence="16">
    <location>
        <begin position="578"/>
        <end position="605"/>
    </location>
</feature>
<keyword evidence="10" id="KW-0805">Transcription regulation</keyword>
<dbReference type="PROSITE" id="PS00690">
    <property type="entry name" value="DEAH_ATP_HELICASE"/>
    <property type="match status" value="1"/>
</dbReference>
<dbReference type="PANTHER" id="PTHR45685:SF1">
    <property type="entry name" value="HELICASE SRCAP"/>
    <property type="match status" value="1"/>
</dbReference>
<evidence type="ECO:0000313" key="20">
    <source>
        <dbReference type="EMBL" id="EAQ82885.1"/>
    </source>
</evidence>
<name>Q2GLZ5_CHAGB</name>
<feature type="domain" description="HSA" evidence="19">
    <location>
        <begin position="345"/>
        <end position="418"/>
    </location>
</feature>
<dbReference type="Pfam" id="PF00176">
    <property type="entry name" value="SNF2-rel_dom"/>
    <property type="match status" value="1"/>
</dbReference>
<evidence type="ECO:0000259" key="18">
    <source>
        <dbReference type="PROSITE" id="PS51194"/>
    </source>
</evidence>
<keyword evidence="9" id="KW-0156">Chromatin regulator</keyword>
<evidence type="ECO:0000256" key="14">
    <source>
        <dbReference type="ARBA" id="ARBA00023242"/>
    </source>
</evidence>
<evidence type="ECO:0000256" key="1">
    <source>
        <dbReference type="ARBA" id="ARBA00004123"/>
    </source>
</evidence>
<keyword evidence="12" id="KW-0010">Activator</keyword>
<dbReference type="InParanoid" id="Q2GLZ5"/>
<evidence type="ECO:0000256" key="13">
    <source>
        <dbReference type="ARBA" id="ARBA00023163"/>
    </source>
</evidence>
<dbReference type="Pfam" id="PF00271">
    <property type="entry name" value="Helicase_C"/>
    <property type="match status" value="1"/>
</dbReference>
<feature type="compositionally biased region" description="Basic and acidic residues" evidence="16">
    <location>
        <begin position="1909"/>
        <end position="1918"/>
    </location>
</feature>
<dbReference type="SMART" id="SM00490">
    <property type="entry name" value="HELICc"/>
    <property type="match status" value="1"/>
</dbReference>
<dbReference type="eggNOG" id="KOG0391">
    <property type="taxonomic scope" value="Eukaryota"/>
</dbReference>
<dbReference type="Proteomes" id="UP000001056">
    <property type="component" value="Unassembled WGS sequence"/>
</dbReference>
<dbReference type="EMBL" id="CH408038">
    <property type="protein sequence ID" value="EAQ82885.1"/>
    <property type="molecule type" value="Genomic_DNA"/>
</dbReference>
<feature type="compositionally biased region" description="Polar residues" evidence="16">
    <location>
        <begin position="1"/>
        <end position="11"/>
    </location>
</feature>
<sequence length="2030" mass="222930">MTEIASPSPTHANLPATPGDNGQHHEQPPSATGPETTKSVKHDPDNPSQATNGSDNYKQTLESPDEQQTETKTPQSNGVHAREAPSTDDGPPAKRRRVRATTPNNTVRKPKPESPPWKKIEAEGPSTFMGGDGRRKSGRINTVPLELQPGDKRITRRVSHNQQPSPPKNRNGSSNGHALSTPSASTKRAVSSSKQPPPRQAINKAPSRKSAAQEPRRVATPAKQSLGTRRSTRHLKETDDDGDETPGGVRTTPRIKLRVRPPLTTIPLVHREQANLRPKLGPSFEEFFERAAEIPVEQGGLFVPADDGPRYTEETILEDARLILRVEKEVEPGGTLAEGRCSVFEPEPEEEPRHWAHADHLLKAMSNFRKLMLDEQRRHRATAKRLAIACEAEWRRRNPQPKTAEEIELEQMDQSKARWRQVNRVIVGTWENVRAEVNRTRLAEWEAEEQRRVKAALNMAVSASEKKLKARQTRFDTEELSDEDLTDDMVSDGDDEDGLDGDSEPSDDMAEVDVDDEDNMSSSDDDEDKQSELSDEGLTQEQLLEKYADLPALDTSSEQKTGSEGAALGDETTTPAPDFDDTSDESIDMDDDLGSTEEESEEDGDEHSNDEAEESEGEPGGLLGLLFGKSELKKLQDEAAAEEPPTQDVEMVDVDVAPTPEVEVDGHDHDEGAAKGTDQLVATETPGAVTVPGQGPSSSALSGKEHSQEPSKGVGMLDVAAQPSLVATVNGASTGPATPLLGSIPLATIVDEEEDMPMTDALGGLERTEKIEALLIPSITHQSPETEPITIVHSPSGSQSPRASDDTKPTDAETPTSVSLLNPPKTDSRSTSPQPAAPKTEIPFLLRGTLREYQHLGLDWLAALYANNTNGILADEMGLGKTIQTIALLAHLACHHEVWGPHLVIVPTSVMLNWEMEFKKWCPGFKILTYYGNQEERRRKRHGWKNDDIWNVCITSYQMVLQDQQVFRRRQWHYMILDEAHNIKNFKSQRWQTLLGFNTHSRLLLTGTPLQNNLTELWSLLYFLAPPENGEGGFVDLKEFHNWFSRPESQILESGREQLDDEARAIISKLHKVLRPYLLRRLKADVEKQMPGKYEHVEFCRLSKRQRELYDGFLSRADTRETLNSGNYMSIINCLMQLRKVCNHPDLFVDRPIMSSFRMQRSVASDFDVRDQLVRKKLLAVKPMEAVSLSFLNMIPTQYEGMSSTDADRISQLSTHRILLDLREAQKTRANNAYHALDPASVKSNLVYLESAARWGRFEELQHCVYLNALRRQQRPIYGKRLVEMLTLDTHRRPFKQRPKVPQKIMSWFEEDLHLLHNAIPTLQQRADSMETTISKFACVTPAVVAGDMGRLLLGPKGVESFVETDLKLSAPVKYAPFMPKERPADPWHEARMRLSIQFPDKRLLQYDCGKLQTLDKLLRRLQAGGHRALIFTQMTKVLDILEQFLNIHGHKYLRLDGATKVEQRQILTDRFNHDPRILCFILSTRSGGLGINLTGADTVIFYDQDWNPAMDKQCQDRCHRIGQTRDVHIYRLVSEHTIEANILRKAGQKQMLDDVVIQEGEFTTDYFNKLSVRDVIGTDGEVLANEDDVAANAAMDRILGGVESSNPRSAGRVLEQAEDKEDVAAARVAEKEIQQDDADFLEQQPASGVSSVGQATPRESTTELMSAVGRSGLGLFAESAEDGVVEAEQGVEVEHNAFGERMRTIDDYMLHAPSGAIPASAASTPCHQCACISRHPLLTAPSTFRTTSRPNRSAVGAPRGTPRQFPWLHTSPGVTTTLSTCAVAGSVPSSRAMPAPKARLNALVAPYITSQGRPMCAARGEADDQGALMAALGRGGEGGQEEGGEPRHEARVLVDDGVDVGGGVGGVGAEGRDGDGVAADVVDKDGDGEGGEGGEGGLHLFWGGGARVHGEGAHEGGRGGGAEGAERGGGGFELVGEVAEQDHAEALLDEGFGDAEADAGAGAGDEGVGVGVGAFVFFEGLGGRDEVEGEELGGGVEEDKHYTGANAREGAEDGRLRVGHGYFGHGVEE</sequence>
<feature type="compositionally biased region" description="Polar residues" evidence="16">
    <location>
        <begin position="793"/>
        <end position="802"/>
    </location>
</feature>
<feature type="domain" description="Helicase ATP-binding" evidence="17">
    <location>
        <begin position="862"/>
        <end position="1027"/>
    </location>
</feature>
<dbReference type="InterPro" id="IPR027417">
    <property type="entry name" value="P-loop_NTPase"/>
</dbReference>
<dbReference type="STRING" id="306901.Q2GLZ5"/>
<evidence type="ECO:0000256" key="10">
    <source>
        <dbReference type="ARBA" id="ARBA00023015"/>
    </source>
</evidence>
<gene>
    <name evidence="20" type="ORF">CHGG_11061</name>
</gene>
<dbReference type="InterPro" id="IPR049730">
    <property type="entry name" value="SNF2/RAD54-like_C"/>
</dbReference>
<evidence type="ECO:0000256" key="4">
    <source>
        <dbReference type="ARBA" id="ARBA00012551"/>
    </source>
</evidence>
<dbReference type="OMA" id="HINEGGL"/>
<evidence type="ECO:0000256" key="6">
    <source>
        <dbReference type="ARBA" id="ARBA00022801"/>
    </source>
</evidence>
<dbReference type="VEuPathDB" id="FungiDB:CHGG_11061"/>
<feature type="compositionally biased region" description="Basic and acidic residues" evidence="16">
    <location>
        <begin position="664"/>
        <end position="673"/>
    </location>
</feature>
<comment type="catalytic activity">
    <reaction evidence="15">
        <text>ATP + H2O = ADP + phosphate + H(+)</text>
        <dbReference type="Rhea" id="RHEA:13065"/>
        <dbReference type="ChEBI" id="CHEBI:15377"/>
        <dbReference type="ChEBI" id="CHEBI:15378"/>
        <dbReference type="ChEBI" id="CHEBI:30616"/>
        <dbReference type="ChEBI" id="CHEBI:43474"/>
        <dbReference type="ChEBI" id="CHEBI:456216"/>
        <dbReference type="EC" id="3.6.4.12"/>
    </reaction>
</comment>
<evidence type="ECO:0000256" key="2">
    <source>
        <dbReference type="ARBA" id="ARBA00009220"/>
    </source>
</evidence>
<comment type="similarity">
    <text evidence="2">Belongs to the SNF2/RAD54 helicase family. SWR1 subfamily.</text>
</comment>
<dbReference type="GO" id="GO:0005524">
    <property type="term" value="F:ATP binding"/>
    <property type="evidence" value="ECO:0007669"/>
    <property type="project" value="UniProtKB-KW"/>
</dbReference>
<dbReference type="SMART" id="SM00487">
    <property type="entry name" value="DEXDc"/>
    <property type="match status" value="1"/>
</dbReference>
<dbReference type="GO" id="GO:0003677">
    <property type="term" value="F:DNA binding"/>
    <property type="evidence" value="ECO:0007669"/>
    <property type="project" value="UniProtKB-KW"/>
</dbReference>
<feature type="compositionally biased region" description="Polar residues" evidence="16">
    <location>
        <begin position="46"/>
        <end position="62"/>
    </location>
</feature>
<dbReference type="Gene3D" id="1.20.120.850">
    <property type="entry name" value="SWI2/SNF2 ATPases, N-terminal domain"/>
    <property type="match status" value="1"/>
</dbReference>
<evidence type="ECO:0000256" key="5">
    <source>
        <dbReference type="ARBA" id="ARBA00022741"/>
    </source>
</evidence>
<evidence type="ECO:0000313" key="21">
    <source>
        <dbReference type="Proteomes" id="UP000001056"/>
    </source>
</evidence>
<feature type="domain" description="Helicase C-terminal" evidence="18">
    <location>
        <begin position="1414"/>
        <end position="1564"/>
    </location>
</feature>
<evidence type="ECO:0000259" key="19">
    <source>
        <dbReference type="PROSITE" id="PS51204"/>
    </source>
</evidence>
<feature type="region of interest" description="Disordered" evidence="16">
    <location>
        <begin position="779"/>
        <end position="840"/>
    </location>
</feature>
<evidence type="ECO:0000256" key="12">
    <source>
        <dbReference type="ARBA" id="ARBA00023159"/>
    </source>
</evidence>
<dbReference type="InterPro" id="IPR002464">
    <property type="entry name" value="DNA/RNA_helicase_DEAH_CS"/>
</dbReference>
<dbReference type="GO" id="GO:0006338">
    <property type="term" value="P:chromatin remodeling"/>
    <property type="evidence" value="ECO:0007669"/>
    <property type="project" value="UniProtKB-ARBA"/>
</dbReference>
<comment type="subcellular location">
    <subcellularLocation>
        <location evidence="1">Nucleus</location>
    </subcellularLocation>
</comment>
<dbReference type="PROSITE" id="PS51204">
    <property type="entry name" value="HSA"/>
    <property type="match status" value="1"/>
</dbReference>
<evidence type="ECO:0000256" key="15">
    <source>
        <dbReference type="ARBA" id="ARBA00047995"/>
    </source>
</evidence>
<feature type="compositionally biased region" description="Acidic residues" evidence="16">
    <location>
        <begin position="478"/>
        <end position="535"/>
    </location>
</feature>